<keyword evidence="2" id="KW-0040">ANK repeat</keyword>
<name>A0A2T9YQ95_9FUNG</name>
<dbReference type="AlphaFoldDB" id="A0A2T9YQ95"/>
<gene>
    <name evidence="3" type="ORF">BB559_002989</name>
</gene>
<evidence type="ECO:0000313" key="3">
    <source>
        <dbReference type="EMBL" id="PVU94507.1"/>
    </source>
</evidence>
<sequence>MKTRRDYRIKKIDKLPFEILSMIFFEAQNPNLSTVSKNFYIAAHDTSTILNCISNWKKQNDQICCYLCTFKKMTKNSDLMLAIFKNNLNYGCSCFSVRDHLIGRILKHGYLNVLKRLLHESKLEQIPTVNSDSLNPTNIYEAKPLININTHNSIDFVFPIPINQNALIMLENAHKISINILDQHNISKKMLFEQKTVVQIHSKLSNGVYNNVLKYSIEKLNFTQTEYILGKCTLSKNSAISLLESAMDTDDIAMFCLVALHPKITKAKTDIDIFDYVLSNRKSNLFFLLIIPSVEKGDVCLINSLLGAALICNSVNAMKLLIEYGADASLLDNENIEIAVDVDSIDALSYYVEYQGFENIKKETRKVLMKSSRSEFKMKLLDLGLSPHFEKDYILHYALNHLNYFTFGVIKTFDNPIPFIKRLLEAGCDVYGRNSKLLKHAISNRKTKIVKLILEHSKKPHPNLKYQFYNLRTDDPKVSRMLLEHNKNIYPNLGAVMYKHKTSLKMDMINLYLEYGAGKTKPYGTDMVKYAICKKNIELADSLVYYGTLLDFKDTKVFRDAVSIGCTSVVEKYLESKKFIKDNMNNEFLLACRKNLYEVVVLFLKYSAPKEKTKITLNNTKLFLDSIKQENLYAMNSYLQVLNLNNKSHRDIIGEGLVQAILYSHFGIYDLLIGFLSEKFPTKKRKVKPKKTTRGRKSQSKVIKVSENVKSISQNLKNDILQQACNLGNVEYARKAIEMGADVNGIEPDTLCKAHVSNRTDIFDFLIENGIEKERIEEYEFIKTCTEGNFDKVKKKISKGIDLNIYDGIILKQAGKSCNIEIINLLLNEGGKPEKIVWNSF</sequence>
<dbReference type="EMBL" id="MBFT01000245">
    <property type="protein sequence ID" value="PVU94507.1"/>
    <property type="molecule type" value="Genomic_DNA"/>
</dbReference>
<dbReference type="Proteomes" id="UP000245699">
    <property type="component" value="Unassembled WGS sequence"/>
</dbReference>
<evidence type="ECO:0000256" key="1">
    <source>
        <dbReference type="ARBA" id="ARBA00022737"/>
    </source>
</evidence>
<dbReference type="PANTHER" id="PTHR24188:SF29">
    <property type="entry name" value="GH09064P"/>
    <property type="match status" value="1"/>
</dbReference>
<dbReference type="Gene3D" id="1.25.40.20">
    <property type="entry name" value="Ankyrin repeat-containing domain"/>
    <property type="match status" value="2"/>
</dbReference>
<dbReference type="InterPro" id="IPR036770">
    <property type="entry name" value="Ankyrin_rpt-contain_sf"/>
</dbReference>
<keyword evidence="4" id="KW-1185">Reference proteome</keyword>
<dbReference type="PANTHER" id="PTHR24188">
    <property type="entry name" value="ANKYRIN REPEAT PROTEIN"/>
    <property type="match status" value="1"/>
</dbReference>
<dbReference type="SUPFAM" id="SSF48403">
    <property type="entry name" value="Ankyrin repeat"/>
    <property type="match status" value="2"/>
</dbReference>
<accession>A0A2T9YQ95</accession>
<reference evidence="3 4" key="1">
    <citation type="journal article" date="2018" name="MBio">
        <title>Comparative Genomics Reveals the Core Gene Toolbox for the Fungus-Insect Symbiosis.</title>
        <authorList>
            <person name="Wang Y."/>
            <person name="Stata M."/>
            <person name="Wang W."/>
            <person name="Stajich J.E."/>
            <person name="White M.M."/>
            <person name="Moncalvo J.M."/>
        </authorList>
    </citation>
    <scope>NUCLEOTIDE SEQUENCE [LARGE SCALE GENOMIC DNA]</scope>
    <source>
        <strain evidence="3 4">AUS-77-4</strain>
    </source>
</reference>
<organism evidence="3 4">
    <name type="scientific">Furculomyces boomerangus</name>
    <dbReference type="NCBI Taxonomy" id="61424"/>
    <lineage>
        <taxon>Eukaryota</taxon>
        <taxon>Fungi</taxon>
        <taxon>Fungi incertae sedis</taxon>
        <taxon>Zoopagomycota</taxon>
        <taxon>Kickxellomycotina</taxon>
        <taxon>Harpellomycetes</taxon>
        <taxon>Harpellales</taxon>
        <taxon>Harpellaceae</taxon>
        <taxon>Furculomyces</taxon>
    </lineage>
</organism>
<keyword evidence="1" id="KW-0677">Repeat</keyword>
<evidence type="ECO:0000313" key="4">
    <source>
        <dbReference type="Proteomes" id="UP000245699"/>
    </source>
</evidence>
<protein>
    <submittedName>
        <fullName evidence="3">Uncharacterized protein</fullName>
    </submittedName>
</protein>
<dbReference type="SMART" id="SM00248">
    <property type="entry name" value="ANK"/>
    <property type="match status" value="7"/>
</dbReference>
<evidence type="ECO:0000256" key="2">
    <source>
        <dbReference type="ARBA" id="ARBA00023043"/>
    </source>
</evidence>
<comment type="caution">
    <text evidence="3">The sequence shown here is derived from an EMBL/GenBank/DDBJ whole genome shotgun (WGS) entry which is preliminary data.</text>
</comment>
<dbReference type="STRING" id="61424.A0A2T9YQ95"/>
<proteinExistence type="predicted"/>
<dbReference type="InterPro" id="IPR002110">
    <property type="entry name" value="Ankyrin_rpt"/>
</dbReference>